<dbReference type="Pfam" id="PF07905">
    <property type="entry name" value="PucR"/>
    <property type="match status" value="1"/>
</dbReference>
<protein>
    <submittedName>
        <fullName evidence="5">Purine catabolism regulatory protein</fullName>
    </submittedName>
</protein>
<comment type="similarity">
    <text evidence="1">Belongs to the CdaR family.</text>
</comment>
<dbReference type="InterPro" id="IPR012914">
    <property type="entry name" value="PucR_dom"/>
</dbReference>
<evidence type="ECO:0000259" key="2">
    <source>
        <dbReference type="Pfam" id="PF07905"/>
    </source>
</evidence>
<dbReference type="AlphaFoldDB" id="A0A1X7MQC5"/>
<dbReference type="Pfam" id="PF17853">
    <property type="entry name" value="GGDEF_2"/>
    <property type="match status" value="1"/>
</dbReference>
<dbReference type="InterPro" id="IPR051448">
    <property type="entry name" value="CdaR-like_regulators"/>
</dbReference>
<dbReference type="STRING" id="1073423.SAMN04488700_0186"/>
<evidence type="ECO:0000256" key="1">
    <source>
        <dbReference type="ARBA" id="ARBA00006754"/>
    </source>
</evidence>
<feature type="domain" description="Purine catabolism PurC-like" evidence="2">
    <location>
        <begin position="7"/>
        <end position="123"/>
    </location>
</feature>
<dbReference type="EMBL" id="FXBJ01000002">
    <property type="protein sequence ID" value="SMH26548.1"/>
    <property type="molecule type" value="Genomic_DNA"/>
</dbReference>
<organism evidence="5 6">
    <name type="scientific">Carnobacterium iners</name>
    <dbReference type="NCBI Taxonomy" id="1073423"/>
    <lineage>
        <taxon>Bacteria</taxon>
        <taxon>Bacillati</taxon>
        <taxon>Bacillota</taxon>
        <taxon>Bacilli</taxon>
        <taxon>Lactobacillales</taxon>
        <taxon>Carnobacteriaceae</taxon>
        <taxon>Carnobacterium</taxon>
    </lineage>
</organism>
<name>A0A1X7MQC5_9LACT</name>
<dbReference type="InterPro" id="IPR041522">
    <property type="entry name" value="CdaR_GGDEF"/>
</dbReference>
<gene>
    <name evidence="5" type="ORF">SAMN04488700_0186</name>
</gene>
<evidence type="ECO:0000259" key="4">
    <source>
        <dbReference type="Pfam" id="PF17853"/>
    </source>
</evidence>
<dbReference type="PANTHER" id="PTHR33744">
    <property type="entry name" value="CARBOHYDRATE DIACID REGULATOR"/>
    <property type="match status" value="1"/>
</dbReference>
<dbReference type="Pfam" id="PF13556">
    <property type="entry name" value="HTH_30"/>
    <property type="match status" value="1"/>
</dbReference>
<evidence type="ECO:0000259" key="3">
    <source>
        <dbReference type="Pfam" id="PF13556"/>
    </source>
</evidence>
<proteinExistence type="inferred from homology"/>
<reference evidence="5 6" key="1">
    <citation type="submission" date="2017-04" db="EMBL/GenBank/DDBJ databases">
        <authorList>
            <person name="Afonso C.L."/>
            <person name="Miller P.J."/>
            <person name="Scott M.A."/>
            <person name="Spackman E."/>
            <person name="Goraichik I."/>
            <person name="Dimitrov K.M."/>
            <person name="Suarez D.L."/>
            <person name="Swayne D.E."/>
        </authorList>
    </citation>
    <scope>NUCLEOTIDE SEQUENCE [LARGE SCALE GENOMIC DNA]</scope>
    <source>
        <strain evidence="5 6">LMG26642</strain>
    </source>
</reference>
<accession>A0A1X7MQC5</accession>
<evidence type="ECO:0000313" key="6">
    <source>
        <dbReference type="Proteomes" id="UP000193435"/>
    </source>
</evidence>
<dbReference type="PANTHER" id="PTHR33744:SF1">
    <property type="entry name" value="DNA-BINDING TRANSCRIPTIONAL ACTIVATOR ADER"/>
    <property type="match status" value="1"/>
</dbReference>
<feature type="domain" description="PucR C-terminal helix-turn-helix" evidence="3">
    <location>
        <begin position="472"/>
        <end position="527"/>
    </location>
</feature>
<dbReference type="InterPro" id="IPR042070">
    <property type="entry name" value="PucR_C-HTH_sf"/>
</dbReference>
<dbReference type="RefSeq" id="WP_085558555.1">
    <property type="nucleotide sequence ID" value="NZ_FOAH01000025.1"/>
</dbReference>
<sequence>MATIVKDILKLKGFSGAKVVAGENGLINIVKKATLMEVPDIGEFLEENSLIITTLYPIINNAEAMKSIIPKSSAASAAGICIKTGRYIETIPESMLKQANELNFPIIEIHSDENLSDLASEIIKFSLDQHISALQFQREVHNQLMNMFLKGENVNAMIDSFSDLVDHPVILLDVDTNLISQSRSIDKTKLTIHLLDKKVGIDSLVVKHEDKVYTSEDFINYSIEAQANKFAYLILLDGDKKNRNLLVAVEEASLLLASVFYKNHAVAEKERNFQDSFIRDILQGTNYSQLVTIEKAKIYGWEMEFPEVIFVLKLFNKNELTKMRDYEKILHSQIIENILKRELITTNKKIKVTYIDGSLVLFVNVAFINNSKEKMKAIGNSLIRKLGDDYPIGIGISNPVLNSLSFPATYKEAKDSWFIGRKLKQACFVSHYDDNELFSVIKEVQDTKVLDKYVERKLGDILAYDQKVNMDLLKTLMALIETQFNHKEAAKKLFIHYNTLRYRINRLKELGINIDDGLEIAEIVLAHHINMWTEIDRRE</sequence>
<dbReference type="InterPro" id="IPR025736">
    <property type="entry name" value="PucR_C-HTH_dom"/>
</dbReference>
<evidence type="ECO:0000313" key="5">
    <source>
        <dbReference type="EMBL" id="SMH26548.1"/>
    </source>
</evidence>
<dbReference type="Gene3D" id="1.10.10.2840">
    <property type="entry name" value="PucR C-terminal helix-turn-helix domain"/>
    <property type="match status" value="1"/>
</dbReference>
<feature type="domain" description="CdaR GGDEF-like" evidence="4">
    <location>
        <begin position="292"/>
        <end position="415"/>
    </location>
</feature>
<dbReference type="OrthoDB" id="142218at2"/>
<keyword evidence="6" id="KW-1185">Reference proteome</keyword>
<dbReference type="Proteomes" id="UP000193435">
    <property type="component" value="Unassembled WGS sequence"/>
</dbReference>